<comment type="caution">
    <text evidence="1">The sequence shown here is derived from an EMBL/GenBank/DDBJ whole genome shotgun (WGS) entry which is preliminary data.</text>
</comment>
<organism evidence="1 2">
    <name type="scientific">Arctium lappa</name>
    <name type="common">Greater burdock</name>
    <name type="synonym">Lappa major</name>
    <dbReference type="NCBI Taxonomy" id="4217"/>
    <lineage>
        <taxon>Eukaryota</taxon>
        <taxon>Viridiplantae</taxon>
        <taxon>Streptophyta</taxon>
        <taxon>Embryophyta</taxon>
        <taxon>Tracheophyta</taxon>
        <taxon>Spermatophyta</taxon>
        <taxon>Magnoliopsida</taxon>
        <taxon>eudicotyledons</taxon>
        <taxon>Gunneridae</taxon>
        <taxon>Pentapetalae</taxon>
        <taxon>asterids</taxon>
        <taxon>campanulids</taxon>
        <taxon>Asterales</taxon>
        <taxon>Asteraceae</taxon>
        <taxon>Carduoideae</taxon>
        <taxon>Cardueae</taxon>
        <taxon>Arctiinae</taxon>
        <taxon>Arctium</taxon>
    </lineage>
</organism>
<name>A0ACB9FFH1_ARCLA</name>
<proteinExistence type="predicted"/>
<gene>
    <name evidence="1" type="ORF">L6452_00538</name>
</gene>
<protein>
    <submittedName>
        <fullName evidence="1">Uncharacterized protein</fullName>
    </submittedName>
</protein>
<dbReference type="Proteomes" id="UP001055879">
    <property type="component" value="Linkage Group LG01"/>
</dbReference>
<sequence length="130" mass="15152">MCRMLRKYLLVVLLICNEIINGILRKLKPCCYSITFYDHLLYEKGGCLSACEGSSENINFMKELLFLKGVETSVIQNERTESFYGSLTVTHTRRFTRTYIHRKKSRSHLKTTSTSKFDPSGYHINHLLLH</sequence>
<reference evidence="1 2" key="2">
    <citation type="journal article" date="2022" name="Mol. Ecol. Resour.">
        <title>The genomes of chicory, endive, great burdock and yacon provide insights into Asteraceae paleo-polyploidization history and plant inulin production.</title>
        <authorList>
            <person name="Fan W."/>
            <person name="Wang S."/>
            <person name="Wang H."/>
            <person name="Wang A."/>
            <person name="Jiang F."/>
            <person name="Liu H."/>
            <person name="Zhao H."/>
            <person name="Xu D."/>
            <person name="Zhang Y."/>
        </authorList>
    </citation>
    <scope>NUCLEOTIDE SEQUENCE [LARGE SCALE GENOMIC DNA]</scope>
    <source>
        <strain evidence="2">cv. Niubang</strain>
    </source>
</reference>
<accession>A0ACB9FFH1</accession>
<evidence type="ECO:0000313" key="1">
    <source>
        <dbReference type="EMBL" id="KAI3769436.1"/>
    </source>
</evidence>
<dbReference type="EMBL" id="CM042047">
    <property type="protein sequence ID" value="KAI3769436.1"/>
    <property type="molecule type" value="Genomic_DNA"/>
</dbReference>
<reference evidence="2" key="1">
    <citation type="journal article" date="2022" name="Mol. Ecol. Resour.">
        <title>The genomes of chicory, endive, great burdock and yacon provide insights into Asteraceae palaeo-polyploidization history and plant inulin production.</title>
        <authorList>
            <person name="Fan W."/>
            <person name="Wang S."/>
            <person name="Wang H."/>
            <person name="Wang A."/>
            <person name="Jiang F."/>
            <person name="Liu H."/>
            <person name="Zhao H."/>
            <person name="Xu D."/>
            <person name="Zhang Y."/>
        </authorList>
    </citation>
    <scope>NUCLEOTIDE SEQUENCE [LARGE SCALE GENOMIC DNA]</scope>
    <source>
        <strain evidence="2">cv. Niubang</strain>
    </source>
</reference>
<evidence type="ECO:0000313" key="2">
    <source>
        <dbReference type="Proteomes" id="UP001055879"/>
    </source>
</evidence>
<keyword evidence="2" id="KW-1185">Reference proteome</keyword>